<dbReference type="HAMAP" id="MF_02238">
    <property type="entry name" value="DSD"/>
    <property type="match status" value="1"/>
</dbReference>
<dbReference type="PANTHER" id="PTHR12110">
    <property type="entry name" value="HYDROXYPYRUVATE ISOMERASE"/>
    <property type="match status" value="1"/>
</dbReference>
<comment type="cofactor">
    <cofactor evidence="1">
        <name>a divalent metal cation</name>
        <dbReference type="ChEBI" id="CHEBI:60240"/>
    </cofactor>
</comment>
<dbReference type="RefSeq" id="WP_147847417.1">
    <property type="nucleotide sequence ID" value="NZ_VDUZ01000013.1"/>
</dbReference>
<comment type="caution">
    <text evidence="3">The sequence shown here is derived from an EMBL/GenBank/DDBJ whole genome shotgun (WGS) entry which is preliminary data.</text>
</comment>
<feature type="binding site" evidence="1">
    <location>
        <position position="165"/>
    </location>
    <ligand>
        <name>a divalent metal cation</name>
        <dbReference type="ChEBI" id="CHEBI:60240"/>
        <note>catalytic</note>
    </ligand>
</feature>
<protein>
    <recommendedName>
        <fullName evidence="1">3-dehydroshikimate dehydratase</fullName>
        <shortName evidence="1">DSD</shortName>
        <ecNumber evidence="1">4.2.1.118</ecNumber>
    </recommendedName>
</protein>
<feature type="binding site" evidence="1">
    <location>
        <position position="596"/>
    </location>
    <ligand>
        <name>Mg(2+)</name>
        <dbReference type="ChEBI" id="CHEBI:18420"/>
    </ligand>
</feature>
<dbReference type="Pfam" id="PF00903">
    <property type="entry name" value="Glyoxalase"/>
    <property type="match status" value="1"/>
</dbReference>
<dbReference type="AlphaFoldDB" id="A0A5C8PP40"/>
<feature type="binding site" evidence="1">
    <location>
        <position position="191"/>
    </location>
    <ligand>
        <name>a divalent metal cation</name>
        <dbReference type="ChEBI" id="CHEBI:60240"/>
        <note>catalytic</note>
    </ligand>
</feature>
<dbReference type="Proteomes" id="UP000321638">
    <property type="component" value="Unassembled WGS sequence"/>
</dbReference>
<dbReference type="GO" id="GO:0046565">
    <property type="term" value="F:3-dehydroshikimate dehydratase activity"/>
    <property type="evidence" value="ECO:0007669"/>
    <property type="project" value="UniProtKB-UniRule"/>
</dbReference>
<keyword evidence="3" id="KW-0670">Pyruvate</keyword>
<feature type="binding site" evidence="1">
    <location>
        <position position="239"/>
    </location>
    <ligand>
        <name>a divalent metal cation</name>
        <dbReference type="ChEBI" id="CHEBI:60240"/>
        <note>catalytic</note>
    </ligand>
</feature>
<keyword evidence="1" id="KW-0479">Metal-binding</keyword>
<dbReference type="Gene3D" id="3.20.20.150">
    <property type="entry name" value="Divalent-metal-dependent TIM barrel enzymes"/>
    <property type="match status" value="1"/>
</dbReference>
<proteinExistence type="inferred from homology"/>
<name>A0A5C8PP40_9HYPH</name>
<dbReference type="Pfam" id="PF01261">
    <property type="entry name" value="AP_endonuc_2"/>
    <property type="match status" value="1"/>
</dbReference>
<feature type="binding site" evidence="1">
    <location>
        <position position="519"/>
    </location>
    <ligand>
        <name>Mg(2+)</name>
        <dbReference type="ChEBI" id="CHEBI:18420"/>
    </ligand>
</feature>
<dbReference type="SUPFAM" id="SSF51658">
    <property type="entry name" value="Xylose isomerase-like"/>
    <property type="match status" value="1"/>
</dbReference>
<feature type="domain" description="VOC" evidence="2">
    <location>
        <begin position="438"/>
        <end position="588"/>
    </location>
</feature>
<organism evidence="3 4">
    <name type="scientific">Vineibacter terrae</name>
    <dbReference type="NCBI Taxonomy" id="2586908"/>
    <lineage>
        <taxon>Bacteria</taxon>
        <taxon>Pseudomonadati</taxon>
        <taxon>Pseudomonadota</taxon>
        <taxon>Alphaproteobacteria</taxon>
        <taxon>Hyphomicrobiales</taxon>
        <taxon>Vineibacter</taxon>
    </lineage>
</organism>
<dbReference type="Gene3D" id="3.10.180.10">
    <property type="entry name" value="2,3-Dihydroxybiphenyl 1,2-Dioxygenase, domain 1"/>
    <property type="match status" value="2"/>
</dbReference>
<dbReference type="InterPro" id="IPR050312">
    <property type="entry name" value="IolE/XylAMocC-like"/>
</dbReference>
<keyword evidence="4" id="KW-1185">Reference proteome</keyword>
<dbReference type="EC" id="4.2.1.118" evidence="1"/>
<dbReference type="GO" id="GO:0046872">
    <property type="term" value="F:metal ion binding"/>
    <property type="evidence" value="ECO:0007669"/>
    <property type="project" value="UniProtKB-UniRule"/>
</dbReference>
<comment type="function">
    <text evidence="1">Catalyzes the conversion of 3-dehydroshikimate to protocatechuate (3,4-dihydroxybenzoate), a common intermediate of quinate and shikimate degradation pathways.</text>
</comment>
<evidence type="ECO:0000259" key="2">
    <source>
        <dbReference type="PROSITE" id="PS51819"/>
    </source>
</evidence>
<dbReference type="GO" id="GO:0046279">
    <property type="term" value="P:3,4-dihydroxybenzoate biosynthetic process"/>
    <property type="evidence" value="ECO:0007669"/>
    <property type="project" value="UniProtKB-UniRule"/>
</dbReference>
<comment type="pathway">
    <text evidence="1">Aromatic compound metabolism; 3,4-dihydroxybenzoate biosynthesis.</text>
</comment>
<sequence length="628" mass="68813">MQTAIATVSLSGALNEKLEAIAAARFKGVEIFENDLLSFNGTPTDVREIIAGLGLQPITFQPFRDFEGMPADRRERVFARAERKFDVMQALGCDLLLVCSNVSPDSLGAIDRAAADLHALGERAARRGLRIGFEALAWGRHINDYRDAWEAVRRADHPAVGLVLDTFHILARKTDLAAIASIPRDRIFLVQVADAPVLDMDYLSWSRHFRNFPGQGDLPLLDFMAALQATGFDGLLSLEIFNDQFRAGSARSVAVDGHRALIYLLDQLRARTGVATAGVPGLPPRARCRGTAFIEFAIDEGDAPSFRRVLGGLGFRLGGIHKSKAVERWCQGGINLVVNTEKEGFAHSYNITHGTSVCAIGLEVDDAAATLDRARKLLDMPFRQAVGPGELEVPAVRGLGGSLVYFVDPKSELARVWDIEFAAPDSGPAPGADAGLTRVDHISQSMHYEEMLAWLLFYTSLLDVTKTSEQDVVDPGGLVKSQVVQAPDGSVRIVLNASQSNRTLSSRFLSEMFGSGVQHIAFATDDILQTVARLSANGVDLLPIPENYYDDLEAKTDLPPAMIDRLRAHNILYDREDGAEYLQAYVQSREDRFFFEIVERRGYGGFGAANAAIRLAAQTRFVRQSQHM</sequence>
<dbReference type="OrthoDB" id="9780241at2"/>
<keyword evidence="3" id="KW-0413">Isomerase</keyword>
<dbReference type="SUPFAM" id="SSF54593">
    <property type="entry name" value="Glyoxalase/Bleomycin resistance protein/Dihydroxybiphenyl dioxygenase"/>
    <property type="match status" value="1"/>
</dbReference>
<feature type="binding site" evidence="1">
    <location>
        <position position="134"/>
    </location>
    <ligand>
        <name>a divalent metal cation</name>
        <dbReference type="ChEBI" id="CHEBI:60240"/>
        <note>catalytic</note>
    </ligand>
</feature>
<dbReference type="EMBL" id="VDUZ01000013">
    <property type="protein sequence ID" value="TXL75612.1"/>
    <property type="molecule type" value="Genomic_DNA"/>
</dbReference>
<dbReference type="InterPro" id="IPR029068">
    <property type="entry name" value="Glyas_Bleomycin-R_OHBP_Dase"/>
</dbReference>
<keyword evidence="1" id="KW-0456">Lyase</keyword>
<dbReference type="InterPro" id="IPR036237">
    <property type="entry name" value="Xyl_isomerase-like_sf"/>
</dbReference>
<dbReference type="PANTHER" id="PTHR12110:SF21">
    <property type="entry name" value="XYLOSE ISOMERASE-LIKE TIM BARREL DOMAIN-CONTAINING PROTEIN"/>
    <property type="match status" value="1"/>
</dbReference>
<reference evidence="3 4" key="1">
    <citation type="submission" date="2019-06" db="EMBL/GenBank/DDBJ databases">
        <title>New taxonomy in bacterial strain CC-CFT640, isolated from vineyard.</title>
        <authorList>
            <person name="Lin S.-Y."/>
            <person name="Tsai C.-F."/>
            <person name="Young C.-C."/>
        </authorList>
    </citation>
    <scope>NUCLEOTIDE SEQUENCE [LARGE SCALE GENOMIC DNA]</scope>
    <source>
        <strain evidence="3 4">CC-CFT640</strain>
    </source>
</reference>
<dbReference type="Pfam" id="PF14696">
    <property type="entry name" value="Glyoxalase_5"/>
    <property type="match status" value="1"/>
</dbReference>
<evidence type="ECO:0000256" key="1">
    <source>
        <dbReference type="HAMAP-Rule" id="MF_02238"/>
    </source>
</evidence>
<evidence type="ECO:0000313" key="4">
    <source>
        <dbReference type="Proteomes" id="UP000321638"/>
    </source>
</evidence>
<gene>
    <name evidence="3" type="ORF">FHP25_13225</name>
</gene>
<dbReference type="UniPathway" id="UPA00088"/>
<dbReference type="InterPro" id="IPR043700">
    <property type="entry name" value="DSD"/>
</dbReference>
<evidence type="ECO:0000313" key="3">
    <source>
        <dbReference type="EMBL" id="TXL75612.1"/>
    </source>
</evidence>
<dbReference type="PROSITE" id="PS51819">
    <property type="entry name" value="VOC"/>
    <property type="match status" value="1"/>
</dbReference>
<dbReference type="GO" id="GO:0016853">
    <property type="term" value="F:isomerase activity"/>
    <property type="evidence" value="ECO:0007669"/>
    <property type="project" value="UniProtKB-KW"/>
</dbReference>
<comment type="similarity">
    <text evidence="1">Belongs to the bacterial two-domain DSD family.</text>
</comment>
<dbReference type="InterPro" id="IPR004360">
    <property type="entry name" value="Glyas_Fos-R_dOase_dom"/>
</dbReference>
<comment type="catalytic activity">
    <reaction evidence="1">
        <text>3-dehydroshikimate = 3,4-dihydroxybenzoate + H2O</text>
        <dbReference type="Rhea" id="RHEA:24848"/>
        <dbReference type="ChEBI" id="CHEBI:15377"/>
        <dbReference type="ChEBI" id="CHEBI:16630"/>
        <dbReference type="ChEBI" id="CHEBI:36241"/>
        <dbReference type="EC" id="4.2.1.118"/>
    </reaction>
</comment>
<accession>A0A5C8PP40</accession>
<dbReference type="InterPro" id="IPR037523">
    <property type="entry name" value="VOC_core"/>
</dbReference>
<dbReference type="InterPro" id="IPR013022">
    <property type="entry name" value="Xyl_isomerase-like_TIM-brl"/>
</dbReference>
<feature type="binding site" evidence="1">
    <location>
        <position position="441"/>
    </location>
    <ligand>
        <name>Mg(2+)</name>
        <dbReference type="ChEBI" id="CHEBI:18420"/>
    </ligand>
</feature>